<dbReference type="VEuPathDB" id="FungiDB:jhhlp_000612"/>
<dbReference type="GO" id="GO:0016491">
    <property type="term" value="F:oxidoreductase activity"/>
    <property type="evidence" value="ECO:0007669"/>
    <property type="project" value="UniProtKB-KW"/>
</dbReference>
<feature type="domain" description="Plastocyanin-like" evidence="11">
    <location>
        <begin position="139"/>
        <end position="250"/>
    </location>
</feature>
<dbReference type="Pfam" id="PF07732">
    <property type="entry name" value="Cu-oxidase_3"/>
    <property type="match status" value="1"/>
</dbReference>
<dbReference type="InterPro" id="IPR033138">
    <property type="entry name" value="Cu_oxidase_CS"/>
</dbReference>
<keyword evidence="4" id="KW-0560">Oxidoreductase</keyword>
<evidence type="ECO:0000313" key="13">
    <source>
        <dbReference type="Proteomes" id="UP000233524"/>
    </source>
</evidence>
<dbReference type="Pfam" id="PF00394">
    <property type="entry name" value="Cu-oxidase"/>
    <property type="match status" value="1"/>
</dbReference>
<evidence type="ECO:0000256" key="5">
    <source>
        <dbReference type="ARBA" id="ARBA00023008"/>
    </source>
</evidence>
<feature type="domain" description="Plastocyanin-like" evidence="10">
    <location>
        <begin position="542"/>
        <end position="674"/>
    </location>
</feature>
<keyword evidence="6" id="KW-0325">Glycoprotein</keyword>
<keyword evidence="2" id="KW-0479">Metal-binding</keyword>
<dbReference type="AlphaFoldDB" id="A0A2N3NJ14"/>
<dbReference type="GO" id="GO:0005507">
    <property type="term" value="F:copper ion binding"/>
    <property type="evidence" value="ECO:0007669"/>
    <property type="project" value="InterPro"/>
</dbReference>
<dbReference type="Pfam" id="PF07731">
    <property type="entry name" value="Cu-oxidase_2"/>
    <property type="match status" value="1"/>
</dbReference>
<evidence type="ECO:0000259" key="11">
    <source>
        <dbReference type="Pfam" id="PF07732"/>
    </source>
</evidence>
<keyword evidence="8" id="KW-0812">Transmembrane</keyword>
<keyword evidence="3" id="KW-0732">Signal</keyword>
<protein>
    <recommendedName>
        <fullName evidence="14">Multicopper oxidase</fullName>
    </recommendedName>
</protein>
<keyword evidence="8" id="KW-1133">Transmembrane helix</keyword>
<keyword evidence="13" id="KW-1185">Reference proteome</keyword>
<evidence type="ECO:0000256" key="3">
    <source>
        <dbReference type="ARBA" id="ARBA00022729"/>
    </source>
</evidence>
<name>A0A2N3NJ14_9PEZI</name>
<dbReference type="InterPro" id="IPR011707">
    <property type="entry name" value="Cu-oxidase-like_N"/>
</dbReference>
<gene>
    <name evidence="12" type="ORF">jhhlp_000612</name>
</gene>
<dbReference type="InParanoid" id="A0A2N3NJ14"/>
<feature type="region of interest" description="Disordered" evidence="7">
    <location>
        <begin position="1"/>
        <end position="32"/>
    </location>
</feature>
<organism evidence="12 13">
    <name type="scientific">Lomentospora prolificans</name>
    <dbReference type="NCBI Taxonomy" id="41688"/>
    <lineage>
        <taxon>Eukaryota</taxon>
        <taxon>Fungi</taxon>
        <taxon>Dikarya</taxon>
        <taxon>Ascomycota</taxon>
        <taxon>Pezizomycotina</taxon>
        <taxon>Sordariomycetes</taxon>
        <taxon>Hypocreomycetidae</taxon>
        <taxon>Microascales</taxon>
        <taxon>Microascaceae</taxon>
        <taxon>Lomentospora</taxon>
    </lineage>
</organism>
<dbReference type="InterPro" id="IPR045087">
    <property type="entry name" value="Cu-oxidase_fam"/>
</dbReference>
<comment type="similarity">
    <text evidence="1">Belongs to the multicopper oxidase family.</text>
</comment>
<dbReference type="PANTHER" id="PTHR11709">
    <property type="entry name" value="MULTI-COPPER OXIDASE"/>
    <property type="match status" value="1"/>
</dbReference>
<evidence type="ECO:0000256" key="1">
    <source>
        <dbReference type="ARBA" id="ARBA00010609"/>
    </source>
</evidence>
<dbReference type="CDD" id="cd04205">
    <property type="entry name" value="CuRO_2_LCC_like"/>
    <property type="match status" value="1"/>
</dbReference>
<reference evidence="12 13" key="1">
    <citation type="journal article" date="2017" name="G3 (Bethesda)">
        <title>First Draft Genome Sequence of the Pathogenic Fungus Lomentospora prolificans (Formerly Scedosporium prolificans).</title>
        <authorList>
            <person name="Luo R."/>
            <person name="Zimin A."/>
            <person name="Workman R."/>
            <person name="Fan Y."/>
            <person name="Pertea G."/>
            <person name="Grossman N."/>
            <person name="Wear M.P."/>
            <person name="Jia B."/>
            <person name="Miller H."/>
            <person name="Casadevall A."/>
            <person name="Timp W."/>
            <person name="Zhang S.X."/>
            <person name="Salzberg S.L."/>
        </authorList>
    </citation>
    <scope>NUCLEOTIDE SEQUENCE [LARGE SCALE GENOMIC DNA]</scope>
    <source>
        <strain evidence="12 13">JHH-5317</strain>
    </source>
</reference>
<feature type="domain" description="Plastocyanin-like" evidence="9">
    <location>
        <begin position="259"/>
        <end position="425"/>
    </location>
</feature>
<keyword evidence="5" id="KW-0186">Copper</keyword>
<keyword evidence="8" id="KW-0472">Membrane</keyword>
<evidence type="ECO:0000256" key="7">
    <source>
        <dbReference type="SAM" id="MobiDB-lite"/>
    </source>
</evidence>
<evidence type="ECO:0000259" key="10">
    <source>
        <dbReference type="Pfam" id="PF07731"/>
    </source>
</evidence>
<dbReference type="EMBL" id="NLAX01000003">
    <property type="protein sequence ID" value="PKS12408.1"/>
    <property type="molecule type" value="Genomic_DNA"/>
</dbReference>
<dbReference type="CDD" id="cd13857">
    <property type="entry name" value="CuRO_1_Diphenol_Ox"/>
    <property type="match status" value="1"/>
</dbReference>
<dbReference type="Proteomes" id="UP000233524">
    <property type="component" value="Unassembled WGS sequence"/>
</dbReference>
<evidence type="ECO:0008006" key="14">
    <source>
        <dbReference type="Google" id="ProtNLM"/>
    </source>
</evidence>
<proteinExistence type="inferred from homology"/>
<evidence type="ECO:0000256" key="2">
    <source>
        <dbReference type="ARBA" id="ARBA00022723"/>
    </source>
</evidence>
<dbReference type="InterPro" id="IPR001117">
    <property type="entry name" value="Cu-oxidase_2nd"/>
</dbReference>
<evidence type="ECO:0000313" key="12">
    <source>
        <dbReference type="EMBL" id="PKS12408.1"/>
    </source>
</evidence>
<evidence type="ECO:0000256" key="6">
    <source>
        <dbReference type="ARBA" id="ARBA00023180"/>
    </source>
</evidence>
<dbReference type="OrthoDB" id="10255118at2759"/>
<accession>A0A2N3NJ14</accession>
<dbReference type="SUPFAM" id="SSF49503">
    <property type="entry name" value="Cupredoxins"/>
    <property type="match status" value="3"/>
</dbReference>
<comment type="caution">
    <text evidence="12">The sequence shown here is derived from an EMBL/GenBank/DDBJ whole genome shotgun (WGS) entry which is preliminary data.</text>
</comment>
<feature type="transmembrane region" description="Helical" evidence="8">
    <location>
        <begin position="68"/>
        <end position="90"/>
    </location>
</feature>
<dbReference type="InterPro" id="IPR011706">
    <property type="entry name" value="Cu-oxidase_C"/>
</dbReference>
<dbReference type="STRING" id="41688.A0A2N3NJ14"/>
<dbReference type="InterPro" id="IPR008972">
    <property type="entry name" value="Cupredoxin"/>
</dbReference>
<dbReference type="Gene3D" id="2.60.40.420">
    <property type="entry name" value="Cupredoxins - blue copper proteins"/>
    <property type="match status" value="3"/>
</dbReference>
<evidence type="ECO:0000259" key="9">
    <source>
        <dbReference type="Pfam" id="PF00394"/>
    </source>
</evidence>
<dbReference type="PANTHER" id="PTHR11709:SF414">
    <property type="entry name" value="ADR239WP"/>
    <property type="match status" value="1"/>
</dbReference>
<evidence type="ECO:0000256" key="4">
    <source>
        <dbReference type="ARBA" id="ARBA00023002"/>
    </source>
</evidence>
<sequence>MNLKASSRDDENDEAYPMLHLGQPADGESADRYSLDSEDPIIIKGEDKGSGGSALENGRRKWRHAWRLLALGLFCILLLVLAGFLLAFFFHKPSGSRGPANGSNNPVVNLAELELDTGFTISNVPTTREYVFDVARALAAPDGLEKSMVLVNGQSPGPLIEANIGDVLRIKVNNRMAEESTTIHWHGIEQRNTNWMDGVHRVTQCAIPPGESFTYEFNVTGQRGSFWYHSHLSVQYTDGLYGPLIIHDPDEKVPPVDDDKIVMFGDFFYDEAEKLNELYLGPEHPWSPMMAGMEPPPDNILINGVHVTNCSAPPGANPKSKGATPVTDISLRCASGSLHNTRVKSGDRVRFRLISHSTSTPFWLTVDNHTLEIVEIDGTEVEPIATTRVFVNPGQRYSVLVSANQTAGNYFLRASAATPCFHLPRGGAANLAGLNNEAVAILTYDDIDPKSGVIGLPWDLRSKSNADFGTEPWAMECDDLPYDVAKPVRKEKEYEVGERNYHYFSFERHTVGGHVQTIINETTYKPLQNDATLWNVMEQFSSTQDADSPARNGDFALDQVLITSQDADGGAQIVVNNRAMMMHPFHLHGTVLVQSPFRTTEHRQSFQVIGWGRKDYGDGETTWSLDNPIRRDTITIPGFAHVVLRIRGDNPGVWAIHCHILWHAEEGMTLAIAQRLDELEEQLNRLDTAAAGQPLRRRFCSAGSG</sequence>
<evidence type="ECO:0000256" key="8">
    <source>
        <dbReference type="SAM" id="Phobius"/>
    </source>
</evidence>
<dbReference type="PROSITE" id="PS00079">
    <property type="entry name" value="MULTICOPPER_OXIDASE1"/>
    <property type="match status" value="2"/>
</dbReference>
<dbReference type="PROSITE" id="PS00080">
    <property type="entry name" value="MULTICOPPER_OXIDASE2"/>
    <property type="match status" value="1"/>
</dbReference>
<dbReference type="InterPro" id="IPR002355">
    <property type="entry name" value="Cu_oxidase_Cu_BS"/>
</dbReference>